<proteinExistence type="predicted"/>
<dbReference type="EMBL" id="BARU01019886">
    <property type="protein sequence ID" value="GAH58042.1"/>
    <property type="molecule type" value="Genomic_DNA"/>
</dbReference>
<keyword evidence="1" id="KW-0472">Membrane</keyword>
<feature type="transmembrane region" description="Helical" evidence="1">
    <location>
        <begin position="61"/>
        <end position="87"/>
    </location>
</feature>
<name>X1GLJ5_9ZZZZ</name>
<keyword evidence="1" id="KW-0812">Transmembrane</keyword>
<feature type="non-terminal residue" evidence="2">
    <location>
        <position position="200"/>
    </location>
</feature>
<accession>X1GLJ5</accession>
<feature type="transmembrane region" description="Helical" evidence="1">
    <location>
        <begin position="28"/>
        <end position="49"/>
    </location>
</feature>
<comment type="caution">
    <text evidence="2">The sequence shown here is derived from an EMBL/GenBank/DDBJ whole genome shotgun (WGS) entry which is preliminary data.</text>
</comment>
<feature type="transmembrane region" description="Helical" evidence="1">
    <location>
        <begin position="164"/>
        <end position="184"/>
    </location>
</feature>
<protein>
    <submittedName>
        <fullName evidence="2">Uncharacterized protein</fullName>
    </submittedName>
</protein>
<gene>
    <name evidence="2" type="ORF">S03H2_32718</name>
</gene>
<organism evidence="2">
    <name type="scientific">marine sediment metagenome</name>
    <dbReference type="NCBI Taxonomy" id="412755"/>
    <lineage>
        <taxon>unclassified sequences</taxon>
        <taxon>metagenomes</taxon>
        <taxon>ecological metagenomes</taxon>
    </lineage>
</organism>
<reference evidence="2" key="1">
    <citation type="journal article" date="2014" name="Front. Microbiol.">
        <title>High frequency of phylogenetically diverse reductive dehalogenase-homologous genes in deep subseafloor sedimentary metagenomes.</title>
        <authorList>
            <person name="Kawai M."/>
            <person name="Futagami T."/>
            <person name="Toyoda A."/>
            <person name="Takaki Y."/>
            <person name="Nishi S."/>
            <person name="Hori S."/>
            <person name="Arai W."/>
            <person name="Tsubouchi T."/>
            <person name="Morono Y."/>
            <person name="Uchiyama I."/>
            <person name="Ito T."/>
            <person name="Fujiyama A."/>
            <person name="Inagaki F."/>
            <person name="Takami H."/>
        </authorList>
    </citation>
    <scope>NUCLEOTIDE SEQUENCE</scope>
    <source>
        <strain evidence="2">Expedition CK06-06</strain>
    </source>
</reference>
<dbReference type="AlphaFoldDB" id="X1GLJ5"/>
<keyword evidence="1" id="KW-1133">Transmembrane helix</keyword>
<evidence type="ECO:0000256" key="1">
    <source>
        <dbReference type="SAM" id="Phobius"/>
    </source>
</evidence>
<sequence length="200" mass="23415">MNTDLIKEIAKERYQREHDRKDQINNSLSIPIVVIMALIGVLGFFIINFPFRAIIDTPGVLIWIVFVLFGLALLGLIICLLIAICYLNKVFSGLTYAYIPTPKKIKKYTEELKEYYEETGEDEIEKMIEKDLEEFLIDEYCKNTEINIAKNKEKSFYLTKAKRFIILSLMLLVLNTIPFVILHYTEKIIIENIQKIRIIE</sequence>
<evidence type="ECO:0000313" key="2">
    <source>
        <dbReference type="EMBL" id="GAH58042.1"/>
    </source>
</evidence>